<evidence type="ECO:0008006" key="3">
    <source>
        <dbReference type="Google" id="ProtNLM"/>
    </source>
</evidence>
<dbReference type="RefSeq" id="WP_188572090.1">
    <property type="nucleotide sequence ID" value="NZ_BMFW01000012.1"/>
</dbReference>
<dbReference type="Proteomes" id="UP000643279">
    <property type="component" value="Unassembled WGS sequence"/>
</dbReference>
<protein>
    <recommendedName>
        <fullName evidence="3">N-acetyltransferase domain-containing protein</fullName>
    </recommendedName>
</protein>
<evidence type="ECO:0000313" key="1">
    <source>
        <dbReference type="EMBL" id="GGH97202.1"/>
    </source>
</evidence>
<comment type="caution">
    <text evidence="1">The sequence shown here is derived from an EMBL/GenBank/DDBJ whole genome shotgun (WGS) entry which is preliminary data.</text>
</comment>
<proteinExistence type="predicted"/>
<accession>A0ABQ2AWK1</accession>
<evidence type="ECO:0000313" key="2">
    <source>
        <dbReference type="Proteomes" id="UP000643279"/>
    </source>
</evidence>
<gene>
    <name evidence="1" type="ORF">GCM10007170_26860</name>
</gene>
<dbReference type="EMBL" id="BMFW01000012">
    <property type="protein sequence ID" value="GGH97202.1"/>
    <property type="molecule type" value="Genomic_DNA"/>
</dbReference>
<name>A0ABQ2AWK1_9MICC</name>
<sequence>MPEQHNTPATGWIPAWADLQERSIDPINAGFVVEGGLGQAGGGREYVSAWPGRDAQELAARAADEPGVRLTLLCADAATDAPAPDGLAPVSERVLLMAPTAELNTGAELPENSQVALAPMETYDAVEITVFDHPVAKGRIQVRDDFAAVAITELPEGPDKEAFERGLFAAMAEEAFLHGAEYLHMVVEPDAAAPYEASGWAVAGRLLGFEKN</sequence>
<organism evidence="1 2">
    <name type="scientific">Arthrobacter liuii</name>
    <dbReference type="NCBI Taxonomy" id="1476996"/>
    <lineage>
        <taxon>Bacteria</taxon>
        <taxon>Bacillati</taxon>
        <taxon>Actinomycetota</taxon>
        <taxon>Actinomycetes</taxon>
        <taxon>Micrococcales</taxon>
        <taxon>Micrococcaceae</taxon>
        <taxon>Arthrobacter</taxon>
    </lineage>
</organism>
<keyword evidence="2" id="KW-1185">Reference proteome</keyword>
<reference evidence="2" key="1">
    <citation type="journal article" date="2019" name="Int. J. Syst. Evol. Microbiol.">
        <title>The Global Catalogue of Microorganisms (GCM) 10K type strain sequencing project: providing services to taxonomists for standard genome sequencing and annotation.</title>
        <authorList>
            <consortium name="The Broad Institute Genomics Platform"/>
            <consortium name="The Broad Institute Genome Sequencing Center for Infectious Disease"/>
            <person name="Wu L."/>
            <person name="Ma J."/>
        </authorList>
    </citation>
    <scope>NUCLEOTIDE SEQUENCE [LARGE SCALE GENOMIC DNA]</scope>
    <source>
        <strain evidence="2">CGMCC 1.12778</strain>
    </source>
</reference>